<evidence type="ECO:0000256" key="1">
    <source>
        <dbReference type="SAM" id="MobiDB-lite"/>
    </source>
</evidence>
<feature type="region of interest" description="Disordered" evidence="1">
    <location>
        <begin position="1"/>
        <end position="25"/>
    </location>
</feature>
<reference evidence="3" key="1">
    <citation type="journal article" date="2015" name="PLoS Genet.">
        <title>The dynamic genome and transcriptome of the human fungal pathogen Blastomyces and close relative Emmonsia.</title>
        <authorList>
            <person name="Munoz J.F."/>
            <person name="Gauthier G.M."/>
            <person name="Desjardins C.A."/>
            <person name="Gallo J.E."/>
            <person name="Holder J."/>
            <person name="Sullivan T.D."/>
            <person name="Marty A.J."/>
            <person name="Carmen J.C."/>
            <person name="Chen Z."/>
            <person name="Ding L."/>
            <person name="Gujja S."/>
            <person name="Magrini V."/>
            <person name="Misas E."/>
            <person name="Mitreva M."/>
            <person name="Priest M."/>
            <person name="Saif S."/>
            <person name="Whiston E.A."/>
            <person name="Young S."/>
            <person name="Zeng Q."/>
            <person name="Goldman W.E."/>
            <person name="Mardis E.R."/>
            <person name="Taylor J.W."/>
            <person name="McEwen J.G."/>
            <person name="Clay O.K."/>
            <person name="Klein B.S."/>
            <person name="Cuomo C.A."/>
        </authorList>
    </citation>
    <scope>NUCLEOTIDE SEQUENCE [LARGE SCALE GENOMIC DNA]</scope>
    <source>
        <strain evidence="3">UAMH 139</strain>
    </source>
</reference>
<accession>A0A0H1BLV2</accession>
<evidence type="ECO:0000313" key="3">
    <source>
        <dbReference type="Proteomes" id="UP000053573"/>
    </source>
</evidence>
<dbReference type="Proteomes" id="UP000053573">
    <property type="component" value="Unassembled WGS sequence"/>
</dbReference>
<sequence length="546" mass="62463">METPSPPQAISSRPLPPPGLQSHDLRHTENNLATTKPTEAISTTISRNETVRALWKRVQEVRVVHIQGTPGSGKSTLAQLLRLHVEDTSDMEVVSLSWPTCFPENLSTVTMYYKLLNTITGRQQPDLNDWLDKRILLIIDETQRSYAYSSFWNDFIKSINPGAGPCVALFSSSGYSTRCPPGQPSTPVILRAAQKISLNSPRANSDIGLGFSREEYDELVRKVCSYHQKQQGNYLLSNRLIDYIWGLTSGHPAAGSPEYQGRTAEFIVAGAWERFSDDSFFLDCIEDSATHSICWLQAAKIILAENSNISQYLAKAVVYSGSVARAGFNGEIERCYREGWLQSEFQEDGKRIYIFPSYLHRRYFEHILSRNIAPFPFNRYESIESLSFSILECFQQDRLKVHSKSSTLPQHLKAYFRNEFYYEFYCACYELFGEQQLYLASEWTGKMKAHRADFQVRGTPWAIEIITAEDDTLERVDRFKAGGIYSRWLKKQGIEQYIILDCGMSAPVEMTRYNHVCYVEFDKDYGTCQWYNPNTTDVRRIDLSGA</sequence>
<dbReference type="Gene3D" id="3.40.50.300">
    <property type="entry name" value="P-loop containing nucleotide triphosphate hydrolases"/>
    <property type="match status" value="1"/>
</dbReference>
<protein>
    <submittedName>
        <fullName evidence="2">Uncharacterized protein</fullName>
    </submittedName>
</protein>
<dbReference type="EMBL" id="LDEV01000878">
    <property type="protein sequence ID" value="KLJ12489.1"/>
    <property type="molecule type" value="Genomic_DNA"/>
</dbReference>
<evidence type="ECO:0000313" key="2">
    <source>
        <dbReference type="EMBL" id="KLJ12489.1"/>
    </source>
</evidence>
<dbReference type="SUPFAM" id="SSF52540">
    <property type="entry name" value="P-loop containing nucleoside triphosphate hydrolases"/>
    <property type="match status" value="1"/>
</dbReference>
<name>A0A0H1BLV2_9EURO</name>
<dbReference type="AlphaFoldDB" id="A0A0H1BLV2"/>
<keyword evidence="3" id="KW-1185">Reference proteome</keyword>
<organism evidence="2 3">
    <name type="scientific">Blastomyces silverae</name>
    <dbReference type="NCBI Taxonomy" id="2060906"/>
    <lineage>
        <taxon>Eukaryota</taxon>
        <taxon>Fungi</taxon>
        <taxon>Dikarya</taxon>
        <taxon>Ascomycota</taxon>
        <taxon>Pezizomycotina</taxon>
        <taxon>Eurotiomycetes</taxon>
        <taxon>Eurotiomycetidae</taxon>
        <taxon>Onygenales</taxon>
        <taxon>Ajellomycetaceae</taxon>
        <taxon>Blastomyces</taxon>
    </lineage>
</organism>
<dbReference type="InterPro" id="IPR027417">
    <property type="entry name" value="P-loop_NTPase"/>
</dbReference>
<dbReference type="STRING" id="2060906.A0A0H1BLV2"/>
<proteinExistence type="predicted"/>
<gene>
    <name evidence="2" type="ORF">EMPG_12482</name>
</gene>
<dbReference type="OrthoDB" id="5342131at2759"/>
<comment type="caution">
    <text evidence="2">The sequence shown here is derived from an EMBL/GenBank/DDBJ whole genome shotgun (WGS) entry which is preliminary data.</text>
</comment>